<dbReference type="RefSeq" id="WP_078695662.1">
    <property type="nucleotide sequence ID" value="NZ_FUYH01000004.1"/>
</dbReference>
<evidence type="ECO:0000313" key="1">
    <source>
        <dbReference type="EMBL" id="SKA81182.1"/>
    </source>
</evidence>
<keyword evidence="2" id="KW-1185">Reference proteome</keyword>
<gene>
    <name evidence="1" type="ORF">SAMN05443428_10427</name>
</gene>
<sequence length="125" mass="14239">MEENKLPGFIMCVCTGKCPGFKAMDIWDFINQVRVELPVEYGFIHPQLCEEDGDRFLADFLKAHRKVIIGACAPNMQRKMFKQAFKDAGLDIEKDAVMLDIRDMTNEKALEVVKNALKDLGLEVE</sequence>
<evidence type="ECO:0008006" key="3">
    <source>
        <dbReference type="Google" id="ProtNLM"/>
    </source>
</evidence>
<organism evidence="1 2">
    <name type="scientific">Caloramator quimbayensis</name>
    <dbReference type="NCBI Taxonomy" id="1147123"/>
    <lineage>
        <taxon>Bacteria</taxon>
        <taxon>Bacillati</taxon>
        <taxon>Bacillota</taxon>
        <taxon>Clostridia</taxon>
        <taxon>Eubacteriales</taxon>
        <taxon>Clostridiaceae</taxon>
        <taxon>Caloramator</taxon>
    </lineage>
</organism>
<reference evidence="2" key="1">
    <citation type="submission" date="2017-02" db="EMBL/GenBank/DDBJ databases">
        <authorList>
            <person name="Varghese N."/>
            <person name="Submissions S."/>
        </authorList>
    </citation>
    <scope>NUCLEOTIDE SEQUENCE [LARGE SCALE GENOMIC DNA]</scope>
    <source>
        <strain evidence="2">USBA 833</strain>
    </source>
</reference>
<dbReference type="STRING" id="1147123.SAMN05443428_10427"/>
<dbReference type="EMBL" id="FUYH01000004">
    <property type="protein sequence ID" value="SKA81182.1"/>
    <property type="molecule type" value="Genomic_DNA"/>
</dbReference>
<accession>A0A1T4WUX7</accession>
<proteinExistence type="predicted"/>
<name>A0A1T4WUX7_9CLOT</name>
<dbReference type="AlphaFoldDB" id="A0A1T4WUX7"/>
<dbReference type="OrthoDB" id="1550789at2"/>
<evidence type="ECO:0000313" key="2">
    <source>
        <dbReference type="Proteomes" id="UP000190105"/>
    </source>
</evidence>
<dbReference type="Proteomes" id="UP000190105">
    <property type="component" value="Unassembled WGS sequence"/>
</dbReference>
<protein>
    <recommendedName>
        <fullName evidence="3">Heterodisulfide reductase subunit A-like protein</fullName>
    </recommendedName>
</protein>